<feature type="domain" description="F-box" evidence="1">
    <location>
        <begin position="9"/>
        <end position="50"/>
    </location>
</feature>
<dbReference type="SUPFAM" id="SSF81383">
    <property type="entry name" value="F-box domain"/>
    <property type="match status" value="1"/>
</dbReference>
<dbReference type="STRING" id="4555.A0A368QND0"/>
<name>A0A368QND0_SETIT</name>
<accession>A0A368QND0</accession>
<gene>
    <name evidence="2" type="ORF">SETIT_3G385700v2</name>
</gene>
<dbReference type="Pfam" id="PF12937">
    <property type="entry name" value="F-box-like"/>
    <property type="match status" value="1"/>
</dbReference>
<dbReference type="OrthoDB" id="658642at2759"/>
<reference evidence="2" key="2">
    <citation type="submission" date="2015-07" db="EMBL/GenBank/DDBJ databases">
        <authorList>
            <person name="Noorani M."/>
        </authorList>
    </citation>
    <scope>NUCLEOTIDE SEQUENCE</scope>
    <source>
        <strain evidence="2">Yugu1</strain>
    </source>
</reference>
<dbReference type="InterPro" id="IPR036047">
    <property type="entry name" value="F-box-like_dom_sf"/>
</dbReference>
<sequence>MATAAQPALPDELLEDIFLRLDAAADLARASAACNTFHRVVSARRFLRRFCSLHPPPVLGFLESHQPGPFDPADPPHRSAPAARALDRAADFSFSFLPNPTPNSWNVCDARDASKEEKHEDGEEDLSFGVICAVQCQHKLVTFNFSSVTGKWRALMFDRVLSLATDNMALYIGCFERHYAHGCFYWTIYGSSGMLMQDTREMRLARVEIPTVTYRQQKAIVEAGEGRLGLLALGDCMFHLYCKTLRNICIGTEKWHHDRTIPLPKLDSHWLIIGAAKGCVLLQASQFTSSSQEMEATQYFTLDLKTFLVERLSLSNQPIEINNQAHLYASFPPPLSLPCI</sequence>
<dbReference type="PANTHER" id="PTHR31264">
    <property type="entry name" value="OS07G0554500 PROTEIN-RELATED"/>
    <property type="match status" value="1"/>
</dbReference>
<dbReference type="Gene3D" id="1.20.1280.50">
    <property type="match status" value="1"/>
</dbReference>
<proteinExistence type="predicted"/>
<dbReference type="EMBL" id="CM003530">
    <property type="protein sequence ID" value="RCV19451.1"/>
    <property type="molecule type" value="Genomic_DNA"/>
</dbReference>
<dbReference type="SMART" id="SM00256">
    <property type="entry name" value="FBOX"/>
    <property type="match status" value="1"/>
</dbReference>
<organism evidence="2">
    <name type="scientific">Setaria italica</name>
    <name type="common">Foxtail millet</name>
    <name type="synonym">Panicum italicum</name>
    <dbReference type="NCBI Taxonomy" id="4555"/>
    <lineage>
        <taxon>Eukaryota</taxon>
        <taxon>Viridiplantae</taxon>
        <taxon>Streptophyta</taxon>
        <taxon>Embryophyta</taxon>
        <taxon>Tracheophyta</taxon>
        <taxon>Spermatophyta</taxon>
        <taxon>Magnoliopsida</taxon>
        <taxon>Liliopsida</taxon>
        <taxon>Poales</taxon>
        <taxon>Poaceae</taxon>
        <taxon>PACMAD clade</taxon>
        <taxon>Panicoideae</taxon>
        <taxon>Panicodae</taxon>
        <taxon>Paniceae</taxon>
        <taxon>Cenchrinae</taxon>
        <taxon>Setaria</taxon>
    </lineage>
</organism>
<dbReference type="InterPro" id="IPR001810">
    <property type="entry name" value="F-box_dom"/>
</dbReference>
<reference evidence="2" key="1">
    <citation type="journal article" date="2012" name="Nat. Biotechnol.">
        <title>Reference genome sequence of the model plant Setaria.</title>
        <authorList>
            <person name="Bennetzen J.L."/>
            <person name="Schmutz J."/>
            <person name="Wang H."/>
            <person name="Percifield R."/>
            <person name="Hawkins J."/>
            <person name="Pontaroli A.C."/>
            <person name="Estep M."/>
            <person name="Feng L."/>
            <person name="Vaughn J.N."/>
            <person name="Grimwood J."/>
            <person name="Jenkins J."/>
            <person name="Barry K."/>
            <person name="Lindquist E."/>
            <person name="Hellsten U."/>
            <person name="Deshpande S."/>
            <person name="Wang X."/>
            <person name="Wu X."/>
            <person name="Mitros T."/>
            <person name="Triplett J."/>
            <person name="Yang X."/>
            <person name="Ye C.Y."/>
            <person name="Mauro-Herrera M."/>
            <person name="Wang L."/>
            <person name="Li P."/>
            <person name="Sharma M."/>
            <person name="Sharma R."/>
            <person name="Ronald P.C."/>
            <person name="Panaud O."/>
            <person name="Kellogg E.A."/>
            <person name="Brutnell T.P."/>
            <person name="Doust A.N."/>
            <person name="Tuskan G.A."/>
            <person name="Rokhsar D."/>
            <person name="Devos K.M."/>
        </authorList>
    </citation>
    <scope>NUCLEOTIDE SEQUENCE [LARGE SCALE GENOMIC DNA]</scope>
    <source>
        <strain evidence="2">Yugu1</strain>
    </source>
</reference>
<dbReference type="PANTHER" id="PTHR31264:SF7">
    <property type="entry name" value="F-BOX DOMAIN CONTAINING PROTEIN, EXPRESSED"/>
    <property type="match status" value="1"/>
</dbReference>
<dbReference type="AlphaFoldDB" id="A0A368QND0"/>
<evidence type="ECO:0000313" key="2">
    <source>
        <dbReference type="EMBL" id="RCV19451.1"/>
    </source>
</evidence>
<evidence type="ECO:0000259" key="1">
    <source>
        <dbReference type="SMART" id="SM00256"/>
    </source>
</evidence>
<protein>
    <recommendedName>
        <fullName evidence="1">F-box domain-containing protein</fullName>
    </recommendedName>
</protein>